<evidence type="ECO:0000313" key="3">
    <source>
        <dbReference type="Proteomes" id="UP001552299"/>
    </source>
</evidence>
<dbReference type="EMBL" id="JANQDX010000006">
    <property type="protein sequence ID" value="KAL0923229.1"/>
    <property type="molecule type" value="Genomic_DNA"/>
</dbReference>
<proteinExistence type="predicted"/>
<sequence length="198" mass="22367">MESVGSESSRPGLRPFFADGGGMDDGPNQDPMVPSSRAIVVPGLLSQRRYSTQPDRRILVGSHGLLRPRVPCRPVMRAPNHNRLSCGAIWRRNRRIEDTYHVLTGKRMFENGSYKRECHNGSYVPSVRMLQVSHWVPFLPRLEKGRIGGFPARHGHRKWDFTCLAICIAPDSLPTTLEKSVHELVFRCAANVENRILS</sequence>
<reference evidence="2 3" key="1">
    <citation type="journal article" date="2024" name="Plant Biotechnol. J.">
        <title>Dendrobium thyrsiflorum genome and its molecular insights into genes involved in important horticultural traits.</title>
        <authorList>
            <person name="Chen B."/>
            <person name="Wang J.Y."/>
            <person name="Zheng P.J."/>
            <person name="Li K.L."/>
            <person name="Liang Y.M."/>
            <person name="Chen X.F."/>
            <person name="Zhang C."/>
            <person name="Zhao X."/>
            <person name="He X."/>
            <person name="Zhang G.Q."/>
            <person name="Liu Z.J."/>
            <person name="Xu Q."/>
        </authorList>
    </citation>
    <scope>NUCLEOTIDE SEQUENCE [LARGE SCALE GENOMIC DNA]</scope>
    <source>
        <strain evidence="2">GZMU011</strain>
    </source>
</reference>
<gene>
    <name evidence="2" type="ORF">M5K25_007274</name>
</gene>
<organism evidence="2 3">
    <name type="scientific">Dendrobium thyrsiflorum</name>
    <name type="common">Pinecone-like raceme dendrobium</name>
    <name type="synonym">Orchid</name>
    <dbReference type="NCBI Taxonomy" id="117978"/>
    <lineage>
        <taxon>Eukaryota</taxon>
        <taxon>Viridiplantae</taxon>
        <taxon>Streptophyta</taxon>
        <taxon>Embryophyta</taxon>
        <taxon>Tracheophyta</taxon>
        <taxon>Spermatophyta</taxon>
        <taxon>Magnoliopsida</taxon>
        <taxon>Liliopsida</taxon>
        <taxon>Asparagales</taxon>
        <taxon>Orchidaceae</taxon>
        <taxon>Epidendroideae</taxon>
        <taxon>Malaxideae</taxon>
        <taxon>Dendrobiinae</taxon>
        <taxon>Dendrobium</taxon>
    </lineage>
</organism>
<evidence type="ECO:0000313" key="2">
    <source>
        <dbReference type="EMBL" id="KAL0923229.1"/>
    </source>
</evidence>
<comment type="caution">
    <text evidence="2">The sequence shown here is derived from an EMBL/GenBank/DDBJ whole genome shotgun (WGS) entry which is preliminary data.</text>
</comment>
<dbReference type="AlphaFoldDB" id="A0ABD0VDS8"/>
<keyword evidence="3" id="KW-1185">Reference proteome</keyword>
<dbReference type="Proteomes" id="UP001552299">
    <property type="component" value="Unassembled WGS sequence"/>
</dbReference>
<evidence type="ECO:0000256" key="1">
    <source>
        <dbReference type="SAM" id="MobiDB-lite"/>
    </source>
</evidence>
<protein>
    <submittedName>
        <fullName evidence="2">Uncharacterized protein</fullName>
    </submittedName>
</protein>
<name>A0ABD0VDS8_DENTH</name>
<feature type="region of interest" description="Disordered" evidence="1">
    <location>
        <begin position="1"/>
        <end position="32"/>
    </location>
</feature>
<accession>A0ABD0VDS8</accession>